<dbReference type="AlphaFoldDB" id="A0A6I6SNW1"/>
<organism evidence="5 6">
    <name type="scientific">Billgrantia tianxiuensis</name>
    <dbReference type="NCBI Taxonomy" id="2497861"/>
    <lineage>
        <taxon>Bacteria</taxon>
        <taxon>Pseudomonadati</taxon>
        <taxon>Pseudomonadota</taxon>
        <taxon>Gammaproteobacteria</taxon>
        <taxon>Oceanospirillales</taxon>
        <taxon>Halomonadaceae</taxon>
        <taxon>Billgrantia</taxon>
    </lineage>
</organism>
<dbReference type="EMBL" id="CP035042">
    <property type="protein sequence ID" value="QHC48333.1"/>
    <property type="molecule type" value="Genomic_DNA"/>
</dbReference>
<dbReference type="Pfam" id="PF13458">
    <property type="entry name" value="Peripla_BP_6"/>
    <property type="match status" value="1"/>
</dbReference>
<accession>A0A6I6SNW1</accession>
<dbReference type="Proteomes" id="UP000464013">
    <property type="component" value="Chromosome"/>
</dbReference>
<dbReference type="KEGG" id="htx:EKK97_00270"/>
<dbReference type="PANTHER" id="PTHR30483">
    <property type="entry name" value="LEUCINE-SPECIFIC-BINDING PROTEIN"/>
    <property type="match status" value="1"/>
</dbReference>
<dbReference type="InterPro" id="IPR028082">
    <property type="entry name" value="Peripla_BP_I"/>
</dbReference>
<evidence type="ECO:0000259" key="4">
    <source>
        <dbReference type="Pfam" id="PF13458"/>
    </source>
</evidence>
<evidence type="ECO:0000313" key="5">
    <source>
        <dbReference type="EMBL" id="QHC48333.1"/>
    </source>
</evidence>
<dbReference type="InterPro" id="IPR051010">
    <property type="entry name" value="BCAA_transport"/>
</dbReference>
<gene>
    <name evidence="5" type="ORF">EKK97_00270</name>
</gene>
<sequence length="409" mass="44067">MPATNSLKTLVVSSAVLSLGGLSSAMASEGYSDGVVRIGVLTDMSGIYTDLSGEAAVEAVRMAVEDFGGEVNGVPIEVIHGDHRNRADTGASRAREWYNNEGVDMINDLSNSGVALAVAAVADEQKRHAIVNSSSNIGLTNDYCSPYVTHYTYDAHSLAHGTGKSIVEDGGDTWFFLTVDFAFGIGLEEQVSDVVREAGGQVVGAARHPLDTTDFSSYALQAQASGAEIIGIASTGADAINAINALAEFGVTPEQRPAALLLWYDDIVSLGLETAQGLMLTNAFYWDANDETREFSQRFYERTGRMPNMAHAGNYSSTMHYLNAIEAAGSDDPDAVSEKMRELEINDFFASGGYIRPNGRMVHDQYLWEVKSPDESEYDYDFLRLVTTIPGEDAFQPLEASTCRLLNGS</sequence>
<feature type="domain" description="Leucine-binding protein" evidence="4">
    <location>
        <begin position="36"/>
        <end position="371"/>
    </location>
</feature>
<dbReference type="OrthoDB" id="5794591at2"/>
<dbReference type="InterPro" id="IPR028081">
    <property type="entry name" value="Leu-bd"/>
</dbReference>
<proteinExistence type="inferred from homology"/>
<evidence type="ECO:0000313" key="6">
    <source>
        <dbReference type="Proteomes" id="UP000464013"/>
    </source>
</evidence>
<comment type="similarity">
    <text evidence="1">Belongs to the leucine-binding protein family.</text>
</comment>
<feature type="signal peptide" evidence="3">
    <location>
        <begin position="1"/>
        <end position="27"/>
    </location>
</feature>
<dbReference type="Gene3D" id="3.40.50.2300">
    <property type="match status" value="2"/>
</dbReference>
<keyword evidence="2 3" id="KW-0732">Signal</keyword>
<name>A0A6I6SNW1_9GAMM</name>
<protein>
    <submittedName>
        <fullName evidence="5">ABC transporter substrate-binding protein</fullName>
    </submittedName>
</protein>
<dbReference type="RefSeq" id="WP_159547861.1">
    <property type="nucleotide sequence ID" value="NZ_CP035042.1"/>
</dbReference>
<evidence type="ECO:0000256" key="3">
    <source>
        <dbReference type="SAM" id="SignalP"/>
    </source>
</evidence>
<evidence type="ECO:0000256" key="1">
    <source>
        <dbReference type="ARBA" id="ARBA00010062"/>
    </source>
</evidence>
<evidence type="ECO:0000256" key="2">
    <source>
        <dbReference type="ARBA" id="ARBA00022729"/>
    </source>
</evidence>
<dbReference type="SUPFAM" id="SSF53822">
    <property type="entry name" value="Periplasmic binding protein-like I"/>
    <property type="match status" value="1"/>
</dbReference>
<reference evidence="5 6" key="1">
    <citation type="submission" date="2019-01" db="EMBL/GenBank/DDBJ databases">
        <title>Complete genome of a denitifying bacterium Halomons sp. BC-M4-5.</title>
        <authorList>
            <person name="Wang L."/>
            <person name="Shao Z."/>
        </authorList>
    </citation>
    <scope>NUCLEOTIDE SEQUENCE [LARGE SCALE GENOMIC DNA]</scope>
    <source>
        <strain evidence="5 6">BC-M4-5</strain>
    </source>
</reference>
<feature type="chain" id="PRO_5026322060" evidence="3">
    <location>
        <begin position="28"/>
        <end position="409"/>
    </location>
</feature>
<keyword evidence="6" id="KW-1185">Reference proteome</keyword>
<dbReference type="CDD" id="cd06327">
    <property type="entry name" value="PBP1_SBP-like"/>
    <property type="match status" value="1"/>
</dbReference>
<dbReference type="PANTHER" id="PTHR30483:SF6">
    <property type="entry name" value="PERIPLASMIC BINDING PROTEIN OF ABC TRANSPORTER FOR NATURAL AMINO ACIDS"/>
    <property type="match status" value="1"/>
</dbReference>